<protein>
    <recommendedName>
        <fullName evidence="3">Probable hercynylcysteine sulfoxide lyase</fullName>
        <ecNumber evidence="3">4.4.-.-</ecNumber>
    </recommendedName>
</protein>
<organism evidence="5 6">
    <name type="scientific">Mycolicibacterium hippocampi</name>
    <dbReference type="NCBI Taxonomy" id="659824"/>
    <lineage>
        <taxon>Bacteria</taxon>
        <taxon>Bacillati</taxon>
        <taxon>Actinomycetota</taxon>
        <taxon>Actinomycetes</taxon>
        <taxon>Mycobacteriales</taxon>
        <taxon>Mycobacteriaceae</taxon>
        <taxon>Mycolicibacterium</taxon>
    </lineage>
</organism>
<keyword evidence="6" id="KW-1185">Reference proteome</keyword>
<dbReference type="PANTHER" id="PTHR43586:SF8">
    <property type="entry name" value="CYSTEINE DESULFURASE 1, CHLOROPLASTIC"/>
    <property type="match status" value="1"/>
</dbReference>
<dbReference type="NCBIfam" id="TIGR04343">
    <property type="entry name" value="egtE_PLP_lyase"/>
    <property type="match status" value="1"/>
</dbReference>
<dbReference type="InterPro" id="IPR015424">
    <property type="entry name" value="PyrdxlP-dep_Trfase"/>
</dbReference>
<reference evidence="5 6" key="1">
    <citation type="submission" date="2020-05" db="EMBL/GenBank/DDBJ databases">
        <title>Draft genome sequence of Mycobacterium hippocampi DL, isolated from European seabass, Dicentrarchus labrax, reared in fish farms.</title>
        <authorList>
            <person name="Stathopoulou P."/>
            <person name="Asimakis E."/>
            <person name="Tzokas K."/>
            <person name="Batargias C."/>
            <person name="Tsiamis G."/>
        </authorList>
    </citation>
    <scope>NUCLEOTIDE SEQUENCE [LARGE SCALE GENOMIC DNA]</scope>
    <source>
        <strain evidence="5 6">DL</strain>
    </source>
</reference>
<sequence>MTPAADRTLAENWRAARPPVAGVHFDSAACSRQSFAVIDAAAQHARHEAEVGGYVAAEAAAPALDAGHAAVRALTGMRDADVVLTTGANHALDILLGEWTGERTLACLPGEFGPSLMSMQRHGFEIRELPVDGFGRLDLDAVGAFLSSNPPALVHFTVLASHTGIVQPAREMASACRAHDITLIVDAAQGFAHLDCTGIGADVLYTTSRKWTAGPRGVGMLATRPGWFSQATMERLSHAEKNIGLHVALSVALGEHVAAGPQEIQARLREVGAVTRGALGQATGWRVVEPDDEPSAITTLQPPDGVDPMEVRARLIAEHSIVTTFLGLERAPREMTRPALRVSPHVDVTDADLETLVEALAAVTR</sequence>
<comment type="catalytic activity">
    <reaction evidence="3">
        <text>S-(hercyn-2-yl)-L-cysteine S-oxide + AH2 + H(+) = ergothioneine + pyruvate + A + NH4(+)</text>
        <dbReference type="Rhea" id="RHEA:42688"/>
        <dbReference type="ChEBI" id="CHEBI:13193"/>
        <dbReference type="ChEBI" id="CHEBI:15361"/>
        <dbReference type="ChEBI" id="CHEBI:15378"/>
        <dbReference type="ChEBI" id="CHEBI:17499"/>
        <dbReference type="ChEBI" id="CHEBI:28938"/>
        <dbReference type="ChEBI" id="CHEBI:82706"/>
        <dbReference type="ChEBI" id="CHEBI:134344"/>
    </reaction>
</comment>
<proteinExistence type="inferred from homology"/>
<dbReference type="UniPathway" id="UPA01014"/>
<dbReference type="InterPro" id="IPR000192">
    <property type="entry name" value="Aminotrans_V_dom"/>
</dbReference>
<name>A0A850PMV1_9MYCO</name>
<dbReference type="InterPro" id="IPR015421">
    <property type="entry name" value="PyrdxlP-dep_Trfase_major"/>
</dbReference>
<accession>A0A850PMV1</accession>
<comment type="similarity">
    <text evidence="3">Belongs to the class-V pyridoxal-phosphate-dependent aminotransferase family. EgtE subfamily.</text>
</comment>
<dbReference type="Gene3D" id="3.90.1150.10">
    <property type="entry name" value="Aspartate Aminotransferase, domain 1"/>
    <property type="match status" value="1"/>
</dbReference>
<dbReference type="EMBL" id="JABFYL010000009">
    <property type="protein sequence ID" value="NVN49016.1"/>
    <property type="molecule type" value="Genomic_DNA"/>
</dbReference>
<comment type="caution">
    <text evidence="5">The sequence shown here is derived from an EMBL/GenBank/DDBJ whole genome shotgun (WGS) entry which is preliminary data.</text>
</comment>
<dbReference type="Proteomes" id="UP000570517">
    <property type="component" value="Unassembled WGS sequence"/>
</dbReference>
<keyword evidence="2 3" id="KW-0663">Pyridoxal phosphate</keyword>
<dbReference type="GO" id="GO:0016846">
    <property type="term" value="F:carbon-sulfur lyase activity"/>
    <property type="evidence" value="ECO:0007669"/>
    <property type="project" value="UniProtKB-UniRule"/>
</dbReference>
<evidence type="ECO:0000313" key="5">
    <source>
        <dbReference type="EMBL" id="NVN49016.1"/>
    </source>
</evidence>
<dbReference type="Gene3D" id="3.40.640.10">
    <property type="entry name" value="Type I PLP-dependent aspartate aminotransferase-like (Major domain)"/>
    <property type="match status" value="1"/>
</dbReference>
<dbReference type="PANTHER" id="PTHR43586">
    <property type="entry name" value="CYSTEINE DESULFURASE"/>
    <property type="match status" value="1"/>
</dbReference>
<comment type="cofactor">
    <cofactor evidence="1 3">
        <name>pyridoxal 5'-phosphate</name>
        <dbReference type="ChEBI" id="CHEBI:597326"/>
    </cofactor>
</comment>
<keyword evidence="3" id="KW-0456">Lyase</keyword>
<evidence type="ECO:0000256" key="1">
    <source>
        <dbReference type="ARBA" id="ARBA00001933"/>
    </source>
</evidence>
<dbReference type="HAMAP" id="MF_02038">
    <property type="entry name" value="EgtE"/>
    <property type="match status" value="1"/>
</dbReference>
<dbReference type="InterPro" id="IPR015422">
    <property type="entry name" value="PyrdxlP-dep_Trfase_small"/>
</dbReference>
<dbReference type="GO" id="GO:0052699">
    <property type="term" value="P:ergothioneine biosynthetic process"/>
    <property type="evidence" value="ECO:0007669"/>
    <property type="project" value="UniProtKB-UniRule"/>
</dbReference>
<gene>
    <name evidence="3" type="primary">egtE</name>
    <name evidence="5" type="ORF">HLY00_623</name>
</gene>
<dbReference type="RefSeq" id="WP_178357461.1">
    <property type="nucleotide sequence ID" value="NZ_JABFYL010000009.1"/>
</dbReference>
<feature type="modified residue" description="N6-(pyridoxal phosphate)lysine" evidence="3">
    <location>
        <position position="210"/>
    </location>
</feature>
<dbReference type="Pfam" id="PF00266">
    <property type="entry name" value="Aminotran_5"/>
    <property type="match status" value="1"/>
</dbReference>
<comment type="pathway">
    <text evidence="3">Amino-acid biosynthesis; ergothioneine biosynthesis.</text>
</comment>
<evidence type="ECO:0000256" key="2">
    <source>
        <dbReference type="ARBA" id="ARBA00022898"/>
    </source>
</evidence>
<evidence type="ECO:0000259" key="4">
    <source>
        <dbReference type="Pfam" id="PF00266"/>
    </source>
</evidence>
<dbReference type="EC" id="4.4.-.-" evidence="3"/>
<comment type="function">
    <text evidence="3">Probably catalyzes the conversion of hercynylcysteine sulfoxide to ergothioneine.</text>
</comment>
<dbReference type="AlphaFoldDB" id="A0A850PMV1"/>
<evidence type="ECO:0000256" key="3">
    <source>
        <dbReference type="HAMAP-Rule" id="MF_02038"/>
    </source>
</evidence>
<evidence type="ECO:0000313" key="6">
    <source>
        <dbReference type="Proteomes" id="UP000570517"/>
    </source>
</evidence>
<dbReference type="InterPro" id="IPR027563">
    <property type="entry name" value="EgtE"/>
</dbReference>
<dbReference type="SUPFAM" id="SSF53383">
    <property type="entry name" value="PLP-dependent transferases"/>
    <property type="match status" value="1"/>
</dbReference>
<feature type="domain" description="Aminotransferase class V" evidence="4">
    <location>
        <begin position="24"/>
        <end position="230"/>
    </location>
</feature>